<dbReference type="PANTHER" id="PTHR11803:SF39">
    <property type="entry name" value="2-IMINOBUTANOATE_2-IMINOPROPANOATE DEAMINASE"/>
    <property type="match status" value="1"/>
</dbReference>
<name>A0AAQ2HZY5_9PSED</name>
<gene>
    <name evidence="1" type="ORF">E5170_19500</name>
</gene>
<dbReference type="InterPro" id="IPR006175">
    <property type="entry name" value="YjgF/YER057c/UK114"/>
</dbReference>
<dbReference type="Pfam" id="PF01042">
    <property type="entry name" value="Ribonuc_L-PSP"/>
    <property type="match status" value="1"/>
</dbReference>
<dbReference type="InterPro" id="IPR035959">
    <property type="entry name" value="RutC-like_sf"/>
</dbReference>
<dbReference type="Gene3D" id="3.30.1330.40">
    <property type="entry name" value="RutC-like"/>
    <property type="match status" value="1"/>
</dbReference>
<dbReference type="EMBL" id="SSBS01000005">
    <property type="protein sequence ID" value="THF29379.1"/>
    <property type="molecule type" value="Genomic_DNA"/>
</dbReference>
<evidence type="ECO:0000313" key="1">
    <source>
        <dbReference type="EMBL" id="THF29379.1"/>
    </source>
</evidence>
<dbReference type="AlphaFoldDB" id="A0AAQ2HZY5"/>
<dbReference type="GO" id="GO:0005829">
    <property type="term" value="C:cytosol"/>
    <property type="evidence" value="ECO:0007669"/>
    <property type="project" value="TreeGrafter"/>
</dbReference>
<proteinExistence type="predicted"/>
<dbReference type="SUPFAM" id="SSF55298">
    <property type="entry name" value="YjgF-like"/>
    <property type="match status" value="1"/>
</dbReference>
<sequence>MFLLLTAKKSLTGLMTGHSIGPIKDVYVLNENNKMTWSATPATAVTWTPLVSRALPAPHFAYSPVVRAGGFIFVSGMVGLDPAHGGLVDGGMAAEVQQILINLSELCKELTFGLEKLMLVRIYCADFSQFGVLNQHWQAFFEGCTPPARTSLGVDALPLGALVEMEFQFAIDSSLP</sequence>
<dbReference type="PANTHER" id="PTHR11803">
    <property type="entry name" value="2-IMINOBUTANOATE/2-IMINOPROPANOATE DEAMINASE RIDA"/>
    <property type="match status" value="1"/>
</dbReference>
<reference evidence="1 2" key="1">
    <citation type="submission" date="2019-04" db="EMBL/GenBank/DDBJ databases">
        <title>Draft genome sequence of Pseudomonas sp. M7D1 isolated from rhizosphere of plant the flowery desert.</title>
        <authorList>
            <person name="Poblete-Morales M."/>
            <person name="Plaza N."/>
            <person name="Corsini G."/>
            <person name="Silva E."/>
        </authorList>
    </citation>
    <scope>NUCLEOTIDE SEQUENCE [LARGE SCALE GENOMIC DNA]</scope>
    <source>
        <strain evidence="1 2">M7D1</strain>
    </source>
</reference>
<accession>A0AAQ2HZY5</accession>
<dbReference type="GO" id="GO:0019239">
    <property type="term" value="F:deaminase activity"/>
    <property type="evidence" value="ECO:0007669"/>
    <property type="project" value="TreeGrafter"/>
</dbReference>
<dbReference type="Proteomes" id="UP000310574">
    <property type="component" value="Unassembled WGS sequence"/>
</dbReference>
<organism evidence="1 2">
    <name type="scientific">Pseudomonas atacamensis</name>
    <dbReference type="NCBI Taxonomy" id="2565368"/>
    <lineage>
        <taxon>Bacteria</taxon>
        <taxon>Pseudomonadati</taxon>
        <taxon>Pseudomonadota</taxon>
        <taxon>Gammaproteobacteria</taxon>
        <taxon>Pseudomonadales</taxon>
        <taxon>Pseudomonadaceae</taxon>
        <taxon>Pseudomonas</taxon>
    </lineage>
</organism>
<dbReference type="CDD" id="cd00448">
    <property type="entry name" value="YjgF_YER057c_UK114_family"/>
    <property type="match status" value="1"/>
</dbReference>
<evidence type="ECO:0000313" key="2">
    <source>
        <dbReference type="Proteomes" id="UP000310574"/>
    </source>
</evidence>
<comment type="caution">
    <text evidence="1">The sequence shown here is derived from an EMBL/GenBank/DDBJ whole genome shotgun (WGS) entry which is preliminary data.</text>
</comment>
<protein>
    <submittedName>
        <fullName evidence="1">RidA family protein</fullName>
    </submittedName>
</protein>